<reference evidence="1 2" key="1">
    <citation type="submission" date="2015-09" db="EMBL/GenBank/DDBJ databases">
        <authorList>
            <consortium name="Pathogen Informatics"/>
        </authorList>
    </citation>
    <scope>NUCLEOTIDE SEQUENCE [LARGE SCALE GENOMIC DNA]</scope>
    <source>
        <strain evidence="1 2">2789STDY5608868</strain>
    </source>
</reference>
<protein>
    <submittedName>
        <fullName evidence="1">Uncharacterized protein</fullName>
    </submittedName>
</protein>
<proteinExistence type="predicted"/>
<sequence length="84" mass="10039">MRKRYKKRTKNEVKCFQISSFYDLSLDSRRTALKETGKFCNVSGNDAAMDMIRKNRYFFKFYPDGTMYHGYVDDTQLESSVYVF</sequence>
<name>A0A173TA62_ANAHA</name>
<dbReference type="RefSeq" id="WP_055258852.1">
    <property type="nucleotide sequence ID" value="NZ_CYXT01000014.1"/>
</dbReference>
<evidence type="ECO:0000313" key="2">
    <source>
        <dbReference type="Proteomes" id="UP000095598"/>
    </source>
</evidence>
<dbReference type="EMBL" id="CYXT01000014">
    <property type="protein sequence ID" value="CUM99703.1"/>
    <property type="molecule type" value="Genomic_DNA"/>
</dbReference>
<organism evidence="1 2">
    <name type="scientific">Anaerostipes hadrus</name>
    <dbReference type="NCBI Taxonomy" id="649756"/>
    <lineage>
        <taxon>Bacteria</taxon>
        <taxon>Bacillati</taxon>
        <taxon>Bacillota</taxon>
        <taxon>Clostridia</taxon>
        <taxon>Lachnospirales</taxon>
        <taxon>Lachnospiraceae</taxon>
        <taxon>Anaerostipes</taxon>
    </lineage>
</organism>
<evidence type="ECO:0000313" key="1">
    <source>
        <dbReference type="EMBL" id="CUM99703.1"/>
    </source>
</evidence>
<dbReference type="AlphaFoldDB" id="A0A173TA62"/>
<gene>
    <name evidence="1" type="ORF">ERS852425_01943</name>
</gene>
<dbReference type="Proteomes" id="UP000095598">
    <property type="component" value="Unassembled WGS sequence"/>
</dbReference>
<accession>A0A173TA62</accession>